<dbReference type="InterPro" id="IPR050469">
    <property type="entry name" value="Diguanylate_Cyclase"/>
</dbReference>
<keyword evidence="1" id="KW-1133">Transmembrane helix</keyword>
<evidence type="ECO:0000259" key="2">
    <source>
        <dbReference type="PROSITE" id="PS50887"/>
    </source>
</evidence>
<name>A0A644W4G1_9ZZZZ</name>
<dbReference type="InterPro" id="IPR013587">
    <property type="entry name" value="Nitrate/nitrite_sensing"/>
</dbReference>
<dbReference type="InterPro" id="IPR000160">
    <property type="entry name" value="GGDEF_dom"/>
</dbReference>
<dbReference type="GO" id="GO:0052621">
    <property type="term" value="F:diguanylate cyclase activity"/>
    <property type="evidence" value="ECO:0007669"/>
    <property type="project" value="TreeGrafter"/>
</dbReference>
<dbReference type="SUPFAM" id="SSF55073">
    <property type="entry name" value="Nucleotide cyclase"/>
    <property type="match status" value="1"/>
</dbReference>
<reference evidence="3" key="1">
    <citation type="submission" date="2019-08" db="EMBL/GenBank/DDBJ databases">
        <authorList>
            <person name="Kucharzyk K."/>
            <person name="Murdoch R.W."/>
            <person name="Higgins S."/>
            <person name="Loffler F."/>
        </authorList>
    </citation>
    <scope>NUCLEOTIDE SEQUENCE</scope>
</reference>
<dbReference type="Gene3D" id="3.30.70.270">
    <property type="match status" value="1"/>
</dbReference>
<comment type="caution">
    <text evidence="3">The sequence shown here is derived from an EMBL/GenBank/DDBJ whole genome shotgun (WGS) entry which is preliminary data.</text>
</comment>
<dbReference type="Pfam" id="PF00990">
    <property type="entry name" value="GGDEF"/>
    <property type="match status" value="1"/>
</dbReference>
<dbReference type="Gene3D" id="6.10.340.10">
    <property type="match status" value="1"/>
</dbReference>
<dbReference type="PANTHER" id="PTHR45138">
    <property type="entry name" value="REGULATORY COMPONENTS OF SENSORY TRANSDUCTION SYSTEM"/>
    <property type="match status" value="1"/>
</dbReference>
<evidence type="ECO:0000313" key="3">
    <source>
        <dbReference type="EMBL" id="MPL98635.1"/>
    </source>
</evidence>
<dbReference type="EMBL" id="VSSQ01000619">
    <property type="protein sequence ID" value="MPL98635.1"/>
    <property type="molecule type" value="Genomic_DNA"/>
</dbReference>
<dbReference type="InterPro" id="IPR029787">
    <property type="entry name" value="Nucleotide_cyclase"/>
</dbReference>
<evidence type="ECO:0000256" key="1">
    <source>
        <dbReference type="SAM" id="Phobius"/>
    </source>
</evidence>
<dbReference type="PANTHER" id="PTHR45138:SF9">
    <property type="entry name" value="DIGUANYLATE CYCLASE DGCM-RELATED"/>
    <property type="match status" value="1"/>
</dbReference>
<dbReference type="SUPFAM" id="SSF158472">
    <property type="entry name" value="HAMP domain-like"/>
    <property type="match status" value="1"/>
</dbReference>
<keyword evidence="1" id="KW-0472">Membrane</keyword>
<feature type="transmembrane region" description="Helical" evidence="1">
    <location>
        <begin position="21"/>
        <end position="41"/>
    </location>
</feature>
<dbReference type="PROSITE" id="PS50887">
    <property type="entry name" value="GGDEF"/>
    <property type="match status" value="1"/>
</dbReference>
<organism evidence="3">
    <name type="scientific">bioreactor metagenome</name>
    <dbReference type="NCBI Taxonomy" id="1076179"/>
    <lineage>
        <taxon>unclassified sequences</taxon>
        <taxon>metagenomes</taxon>
        <taxon>ecological metagenomes</taxon>
    </lineage>
</organism>
<feature type="transmembrane region" description="Helical" evidence="1">
    <location>
        <begin position="304"/>
        <end position="329"/>
    </location>
</feature>
<accession>A0A644W4G1</accession>
<dbReference type="CDD" id="cd01949">
    <property type="entry name" value="GGDEF"/>
    <property type="match status" value="1"/>
</dbReference>
<dbReference type="FunFam" id="3.30.70.270:FF:000001">
    <property type="entry name" value="Diguanylate cyclase domain protein"/>
    <property type="match status" value="1"/>
</dbReference>
<dbReference type="Pfam" id="PF08376">
    <property type="entry name" value="NIT"/>
    <property type="match status" value="1"/>
</dbReference>
<proteinExistence type="predicted"/>
<sequence>MKILQNYLYSKFISLLHITQIRTKIIFLGATTLTLLLIISVNNYNRSRLTENLCILNMKNISKIVTTSNAIQEIQRERGISYTQHLSSLNNKESLSIQRNSTDAALYKLFQLNQNYIETKKYLSTLRDSIDNKRISSEEIFSQYILIVSSLLEEISNINTIPIQGMEQLSTIEVKKIFFAKEKLGLLRALISLKLQNKNALDVKKAEIKYLYYQYNTIIDDVIQSNNVEIADRLKKFAQLETSKKTFNFVEESIRSENLNLDPSKWFSISTQTIDDLQATCAQALSISSDTLNNSAAQAIRDSLFFLLFNIAISIIIAFFVITIVYSIYFPLEKITNFINEATQNDFNCSLDFHSRNEFGIIAKNINKLIIDVKTLLTEKDFIAYHDSLTGIYNRHKFIEEFNKELKRSDRHNHNIAFAIMDIDKFKHINDEYGHNIGDLVLKTLADVIKENIRETDCFARWGGEEFVLLLPETEQKGAIALAEKIRNAVEKKNFNLASNVTISIGVSTYNKGETLESIYSRADKALYASKEQGRNQVTFNFDA</sequence>
<keyword evidence="1" id="KW-0812">Transmembrane</keyword>
<gene>
    <name evidence="3" type="ORF">SDC9_44841</name>
</gene>
<dbReference type="SMART" id="SM00267">
    <property type="entry name" value="GGDEF"/>
    <property type="match status" value="1"/>
</dbReference>
<feature type="domain" description="GGDEF" evidence="2">
    <location>
        <begin position="414"/>
        <end position="543"/>
    </location>
</feature>
<protein>
    <recommendedName>
        <fullName evidence="2">GGDEF domain-containing protein</fullName>
    </recommendedName>
</protein>
<dbReference type="NCBIfam" id="TIGR00254">
    <property type="entry name" value="GGDEF"/>
    <property type="match status" value="1"/>
</dbReference>
<dbReference type="AlphaFoldDB" id="A0A644W4G1"/>
<dbReference type="InterPro" id="IPR043128">
    <property type="entry name" value="Rev_trsase/Diguanyl_cyclase"/>
</dbReference>